<dbReference type="InterPro" id="IPR050498">
    <property type="entry name" value="Ycf3"/>
</dbReference>
<sequence>MPTQPLVFGPFALDPDRGTLLRDGEPVALGRRGILLLDALLKRPGEIFTKTELMDAGWQGSAVEESNLSVQIALLRKALGPMPDGGDWIATVPRIGYRFLGAGLGQEGRTAPHQPKPSLAVLPLTSLSSDPEQEYFADGLAEDIITMLSKLSGLVVIARSSSFAYRGLSVDIRTVARELGVRFVLAGSVRKSGNRLRIAAQLSDGETGAHLWAESYDRELADMFTLQEEVASRIVGALKIALGPKETAQWPGIASTGTTDIDAYDCFLRGRAMQRGATQNADVFRRTSELFRQAIDHDPTYAAPYAALAMAMGHAYYNRWTDDPEQALAEARRLVEEAVRLDPNDAFPHGVAALVSSYRADFERWASEVEIALTLNPNFAPALALRAMLNTYSGETSAAIEDLERAIRLDPLFSQNYLHHLGVAHLVAGKYETAAALLRERILLVPNTDMSRAYLAAVLGLLGDDEGARQVWGELMAIKPGYSFEEGIGRTPFRNPQDLNRIRSGLLRAGLPIDCPANHPRG</sequence>
<evidence type="ECO:0000313" key="7">
    <source>
        <dbReference type="EMBL" id="MET2830743.1"/>
    </source>
</evidence>
<dbReference type="PANTHER" id="PTHR44858:SF1">
    <property type="entry name" value="UDP-N-ACETYLGLUCOSAMINE--PEPTIDE N-ACETYLGLUCOSAMINYLTRANSFERASE SPINDLY-RELATED"/>
    <property type="match status" value="1"/>
</dbReference>
<keyword evidence="2 4" id="KW-0802">TPR repeat</keyword>
<name>A0ABV2DMQ3_9HYPH</name>
<evidence type="ECO:0000256" key="2">
    <source>
        <dbReference type="ARBA" id="ARBA00022803"/>
    </source>
</evidence>
<feature type="DNA-binding region" description="OmpR/PhoB-type" evidence="5">
    <location>
        <begin position="3"/>
        <end position="101"/>
    </location>
</feature>
<dbReference type="InterPro" id="IPR019734">
    <property type="entry name" value="TPR_rpt"/>
</dbReference>
<dbReference type="InterPro" id="IPR036388">
    <property type="entry name" value="WH-like_DNA-bd_sf"/>
</dbReference>
<evidence type="ECO:0000256" key="3">
    <source>
        <dbReference type="ARBA" id="ARBA00023125"/>
    </source>
</evidence>
<evidence type="ECO:0000259" key="6">
    <source>
        <dbReference type="PROSITE" id="PS51755"/>
    </source>
</evidence>
<dbReference type="InterPro" id="IPR016032">
    <property type="entry name" value="Sig_transdc_resp-reg_C-effctor"/>
</dbReference>
<keyword evidence="1" id="KW-0677">Repeat</keyword>
<evidence type="ECO:0000256" key="5">
    <source>
        <dbReference type="PROSITE-ProRule" id="PRU01091"/>
    </source>
</evidence>
<evidence type="ECO:0000313" key="8">
    <source>
        <dbReference type="Proteomes" id="UP001548832"/>
    </source>
</evidence>
<keyword evidence="3 5" id="KW-0238">DNA-binding</keyword>
<keyword evidence="8" id="KW-1185">Reference proteome</keyword>
<dbReference type="SMART" id="SM00862">
    <property type="entry name" value="Trans_reg_C"/>
    <property type="match status" value="1"/>
</dbReference>
<dbReference type="Gene3D" id="3.40.50.10070">
    <property type="entry name" value="TolB, N-terminal domain"/>
    <property type="match status" value="1"/>
</dbReference>
<comment type="caution">
    <text evidence="7">The sequence shown here is derived from an EMBL/GenBank/DDBJ whole genome shotgun (WGS) entry which is preliminary data.</text>
</comment>
<dbReference type="Pfam" id="PF00486">
    <property type="entry name" value="Trans_reg_C"/>
    <property type="match status" value="1"/>
</dbReference>
<dbReference type="CDD" id="cd00383">
    <property type="entry name" value="trans_reg_C"/>
    <property type="match status" value="1"/>
</dbReference>
<dbReference type="Gene3D" id="1.10.10.10">
    <property type="entry name" value="Winged helix-like DNA-binding domain superfamily/Winged helix DNA-binding domain"/>
    <property type="match status" value="1"/>
</dbReference>
<dbReference type="PROSITE" id="PS50005">
    <property type="entry name" value="TPR"/>
    <property type="match status" value="1"/>
</dbReference>
<dbReference type="SMART" id="SM00028">
    <property type="entry name" value="TPR"/>
    <property type="match status" value="2"/>
</dbReference>
<dbReference type="Gene3D" id="1.25.40.10">
    <property type="entry name" value="Tetratricopeptide repeat domain"/>
    <property type="match status" value="1"/>
</dbReference>
<evidence type="ECO:0000256" key="4">
    <source>
        <dbReference type="PROSITE-ProRule" id="PRU00339"/>
    </source>
</evidence>
<dbReference type="InterPro" id="IPR011990">
    <property type="entry name" value="TPR-like_helical_dom_sf"/>
</dbReference>
<dbReference type="SUPFAM" id="SSF48452">
    <property type="entry name" value="TPR-like"/>
    <property type="match status" value="1"/>
</dbReference>
<evidence type="ECO:0000256" key="1">
    <source>
        <dbReference type="ARBA" id="ARBA00022737"/>
    </source>
</evidence>
<accession>A0ABV2DMQ3</accession>
<proteinExistence type="predicted"/>
<feature type="domain" description="OmpR/PhoB-type" evidence="6">
    <location>
        <begin position="3"/>
        <end position="101"/>
    </location>
</feature>
<dbReference type="PANTHER" id="PTHR44858">
    <property type="entry name" value="TETRATRICOPEPTIDE REPEAT PROTEIN 6"/>
    <property type="match status" value="1"/>
</dbReference>
<dbReference type="SUPFAM" id="SSF46894">
    <property type="entry name" value="C-terminal effector domain of the bipartite response regulators"/>
    <property type="match status" value="1"/>
</dbReference>
<protein>
    <submittedName>
        <fullName evidence="7">Winged helix-turn-helix domain-containing tetratricopeptide repeat protein</fullName>
    </submittedName>
</protein>
<reference evidence="7 8" key="1">
    <citation type="submission" date="2024-06" db="EMBL/GenBank/DDBJ databases">
        <authorList>
            <person name="Kim D.-U."/>
        </authorList>
    </citation>
    <scope>NUCLEOTIDE SEQUENCE [LARGE SCALE GENOMIC DNA]</scope>
    <source>
        <strain evidence="7 8">KACC15460</strain>
    </source>
</reference>
<dbReference type="RefSeq" id="WP_354462799.1">
    <property type="nucleotide sequence ID" value="NZ_JBEWSZ010000002.1"/>
</dbReference>
<gene>
    <name evidence="7" type="ORF">ABVQ20_27520</name>
</gene>
<dbReference type="Proteomes" id="UP001548832">
    <property type="component" value="Unassembled WGS sequence"/>
</dbReference>
<dbReference type="InterPro" id="IPR001867">
    <property type="entry name" value="OmpR/PhoB-type_DNA-bd"/>
</dbReference>
<organism evidence="7 8">
    <name type="scientific">Mesorhizobium shangrilense</name>
    <dbReference type="NCBI Taxonomy" id="460060"/>
    <lineage>
        <taxon>Bacteria</taxon>
        <taxon>Pseudomonadati</taxon>
        <taxon>Pseudomonadota</taxon>
        <taxon>Alphaproteobacteria</taxon>
        <taxon>Hyphomicrobiales</taxon>
        <taxon>Phyllobacteriaceae</taxon>
        <taxon>Mesorhizobium</taxon>
    </lineage>
</organism>
<feature type="repeat" description="TPR" evidence="4">
    <location>
        <begin position="380"/>
        <end position="413"/>
    </location>
</feature>
<dbReference type="EMBL" id="JBEWSZ010000002">
    <property type="protein sequence ID" value="MET2830743.1"/>
    <property type="molecule type" value="Genomic_DNA"/>
</dbReference>
<dbReference type="PROSITE" id="PS51755">
    <property type="entry name" value="OMPR_PHOB"/>
    <property type="match status" value="1"/>
</dbReference>